<dbReference type="AlphaFoldDB" id="A0A4Y2EB61"/>
<comment type="caution">
    <text evidence="1">The sequence shown here is derived from an EMBL/GenBank/DDBJ whole genome shotgun (WGS) entry which is preliminary data.</text>
</comment>
<protein>
    <recommendedName>
        <fullName evidence="3">SPIN-DOC-like zinc-finger domain-containing protein</fullName>
    </recommendedName>
</protein>
<dbReference type="Proteomes" id="UP000499080">
    <property type="component" value="Unassembled WGS sequence"/>
</dbReference>
<evidence type="ECO:0000313" key="1">
    <source>
        <dbReference type="EMBL" id="GBM25539.1"/>
    </source>
</evidence>
<dbReference type="EMBL" id="BGPR01169428">
    <property type="protein sequence ID" value="GBM25539.1"/>
    <property type="molecule type" value="Genomic_DNA"/>
</dbReference>
<organism evidence="1 2">
    <name type="scientific">Araneus ventricosus</name>
    <name type="common">Orbweaver spider</name>
    <name type="synonym">Epeira ventricosa</name>
    <dbReference type="NCBI Taxonomy" id="182803"/>
    <lineage>
        <taxon>Eukaryota</taxon>
        <taxon>Metazoa</taxon>
        <taxon>Ecdysozoa</taxon>
        <taxon>Arthropoda</taxon>
        <taxon>Chelicerata</taxon>
        <taxon>Arachnida</taxon>
        <taxon>Araneae</taxon>
        <taxon>Araneomorphae</taxon>
        <taxon>Entelegynae</taxon>
        <taxon>Araneoidea</taxon>
        <taxon>Araneidae</taxon>
        <taxon>Araneus</taxon>
    </lineage>
</organism>
<name>A0A4Y2EB61_ARAVE</name>
<gene>
    <name evidence="1" type="ORF">AVEN_222387_1</name>
</gene>
<accession>A0A4Y2EB61</accession>
<reference evidence="1 2" key="1">
    <citation type="journal article" date="2019" name="Sci. Rep.">
        <title>Orb-weaving spider Araneus ventricosus genome elucidates the spidroin gene catalogue.</title>
        <authorList>
            <person name="Kono N."/>
            <person name="Nakamura H."/>
            <person name="Ohtoshi R."/>
            <person name="Moran D.A.P."/>
            <person name="Shinohara A."/>
            <person name="Yoshida Y."/>
            <person name="Fujiwara M."/>
            <person name="Mori M."/>
            <person name="Tomita M."/>
            <person name="Arakawa K."/>
        </authorList>
    </citation>
    <scope>NUCLEOTIDE SEQUENCE [LARGE SCALE GENOMIC DNA]</scope>
</reference>
<dbReference type="PANTHER" id="PTHR45913:SF19">
    <property type="entry name" value="LOW QUALITY PROTEIN: ZINC FINGER BED DOMAIN-CONTAINING PROTEIN 5-LIKE"/>
    <property type="match status" value="1"/>
</dbReference>
<dbReference type="PANTHER" id="PTHR45913">
    <property type="entry name" value="EPM2A-INTERACTING PROTEIN 1"/>
    <property type="match status" value="1"/>
</dbReference>
<evidence type="ECO:0000313" key="2">
    <source>
        <dbReference type="Proteomes" id="UP000499080"/>
    </source>
</evidence>
<feature type="non-terminal residue" evidence="1">
    <location>
        <position position="1"/>
    </location>
</feature>
<proteinExistence type="predicted"/>
<sequence>SAASMASGKKREELKKKTENSIRIGTESFAFICHTDDLPTCLICHEKLAHNKKSNLERHFTTKHAQFADKCPTGVARKKAVEELRKNNNGQVPC</sequence>
<evidence type="ECO:0008006" key="3">
    <source>
        <dbReference type="Google" id="ProtNLM"/>
    </source>
</evidence>
<keyword evidence="2" id="KW-1185">Reference proteome</keyword>